<keyword evidence="2" id="KW-0472">Membrane</keyword>
<feature type="non-terminal residue" evidence="3">
    <location>
        <position position="1"/>
    </location>
</feature>
<evidence type="ECO:0000256" key="1">
    <source>
        <dbReference type="SAM" id="MobiDB-lite"/>
    </source>
</evidence>
<feature type="compositionally biased region" description="Basic and acidic residues" evidence="1">
    <location>
        <begin position="38"/>
        <end position="55"/>
    </location>
</feature>
<proteinExistence type="predicted"/>
<dbReference type="Proteomes" id="UP000653127">
    <property type="component" value="Unassembled WGS sequence"/>
</dbReference>
<evidence type="ECO:0000313" key="3">
    <source>
        <dbReference type="EMBL" id="MBC8547394.1"/>
    </source>
</evidence>
<name>A0A926E1K2_9FIRM</name>
<keyword evidence="2" id="KW-1133">Transmembrane helix</keyword>
<evidence type="ECO:0000313" key="4">
    <source>
        <dbReference type="Proteomes" id="UP000653127"/>
    </source>
</evidence>
<accession>A0A926E1K2</accession>
<feature type="compositionally biased region" description="Polar residues" evidence="1">
    <location>
        <begin position="58"/>
        <end position="69"/>
    </location>
</feature>
<reference evidence="3" key="1">
    <citation type="submission" date="2020-08" db="EMBL/GenBank/DDBJ databases">
        <title>Genome public.</title>
        <authorList>
            <person name="Liu C."/>
            <person name="Sun Q."/>
        </authorList>
    </citation>
    <scope>NUCLEOTIDE SEQUENCE</scope>
    <source>
        <strain evidence="3">NSJ-31</strain>
    </source>
</reference>
<gene>
    <name evidence="3" type="ORF">H8711_10700</name>
</gene>
<protein>
    <submittedName>
        <fullName evidence="3">Uncharacterized protein</fullName>
    </submittedName>
</protein>
<dbReference type="AlphaFoldDB" id="A0A926E1K2"/>
<sequence>EAYRAALAEAEELLKAKELTWEEAKAAAENVEAMALSLEHKVDPEPEPKPEDKPSKPNKGSTSQVSDSDYWSEVIEKINATEKGGKVNAKLDEGANVPATVIDTLKNKGVTGIFEIGGKDYAVNGAGELKGYNAAAVYYTSDEIKAMAGNVPAASGNAPAANSNPETGGEVAAATPAAPEAVVPAAPVAPEVPAVIEPAAPAEAEAPAAQIAPEATESDLPVWAIVVMAIAAAAVIGGSVFALVKRNASK</sequence>
<evidence type="ECO:0000256" key="2">
    <source>
        <dbReference type="SAM" id="Phobius"/>
    </source>
</evidence>
<dbReference type="EMBL" id="JACRST010000018">
    <property type="protein sequence ID" value="MBC8547394.1"/>
    <property type="molecule type" value="Genomic_DNA"/>
</dbReference>
<feature type="region of interest" description="Disordered" evidence="1">
    <location>
        <begin position="35"/>
        <end position="70"/>
    </location>
</feature>
<comment type="caution">
    <text evidence="3">The sequence shown here is derived from an EMBL/GenBank/DDBJ whole genome shotgun (WGS) entry which is preliminary data.</text>
</comment>
<dbReference type="RefSeq" id="WP_249283435.1">
    <property type="nucleotide sequence ID" value="NZ_JACRST010000018.1"/>
</dbReference>
<feature type="transmembrane region" description="Helical" evidence="2">
    <location>
        <begin position="220"/>
        <end position="244"/>
    </location>
</feature>
<organism evidence="3 4">
    <name type="scientific">Ligaoa zhengdingensis</name>
    <dbReference type="NCBI Taxonomy" id="2763658"/>
    <lineage>
        <taxon>Bacteria</taxon>
        <taxon>Bacillati</taxon>
        <taxon>Bacillota</taxon>
        <taxon>Clostridia</taxon>
        <taxon>Eubacteriales</taxon>
        <taxon>Oscillospiraceae</taxon>
        <taxon>Ligaoa</taxon>
    </lineage>
</organism>
<keyword evidence="2" id="KW-0812">Transmembrane</keyword>
<keyword evidence="4" id="KW-1185">Reference proteome</keyword>